<sequence>MRSWLAEVDEHYRAHGHWRGQTFGGRLRDWAAVWGSREAVVDDRARLTCGDLDAAADRMAGGLRA</sequence>
<keyword evidence="2" id="KW-1185">Reference proteome</keyword>
<dbReference type="Proteomes" id="UP001500689">
    <property type="component" value="Unassembled WGS sequence"/>
</dbReference>
<evidence type="ECO:0000313" key="1">
    <source>
        <dbReference type="EMBL" id="GAA3587274.1"/>
    </source>
</evidence>
<dbReference type="RefSeq" id="WP_344869288.1">
    <property type="nucleotide sequence ID" value="NZ_BAAAZN010000035.1"/>
</dbReference>
<gene>
    <name evidence="1" type="ORF">GCM10022222_84910</name>
</gene>
<dbReference type="SUPFAM" id="SSF56801">
    <property type="entry name" value="Acetyl-CoA synthetase-like"/>
    <property type="match status" value="1"/>
</dbReference>
<dbReference type="EMBL" id="BAAAZN010000035">
    <property type="protein sequence ID" value="GAA3587274.1"/>
    <property type="molecule type" value="Genomic_DNA"/>
</dbReference>
<accession>A0ABP6YP23</accession>
<protein>
    <submittedName>
        <fullName evidence="1">Uncharacterized protein</fullName>
    </submittedName>
</protein>
<name>A0ABP6YP23_9PSEU</name>
<organism evidence="1 2">
    <name type="scientific">Amycolatopsis ultiminotia</name>
    <dbReference type="NCBI Taxonomy" id="543629"/>
    <lineage>
        <taxon>Bacteria</taxon>
        <taxon>Bacillati</taxon>
        <taxon>Actinomycetota</taxon>
        <taxon>Actinomycetes</taxon>
        <taxon>Pseudonocardiales</taxon>
        <taxon>Pseudonocardiaceae</taxon>
        <taxon>Amycolatopsis</taxon>
    </lineage>
</organism>
<dbReference type="Gene3D" id="3.40.50.980">
    <property type="match status" value="1"/>
</dbReference>
<reference evidence="2" key="1">
    <citation type="journal article" date="2019" name="Int. J. Syst. Evol. Microbiol.">
        <title>The Global Catalogue of Microorganisms (GCM) 10K type strain sequencing project: providing services to taxonomists for standard genome sequencing and annotation.</title>
        <authorList>
            <consortium name="The Broad Institute Genomics Platform"/>
            <consortium name="The Broad Institute Genome Sequencing Center for Infectious Disease"/>
            <person name="Wu L."/>
            <person name="Ma J."/>
        </authorList>
    </citation>
    <scope>NUCLEOTIDE SEQUENCE [LARGE SCALE GENOMIC DNA]</scope>
    <source>
        <strain evidence="2">JCM 16898</strain>
    </source>
</reference>
<comment type="caution">
    <text evidence="1">The sequence shown here is derived from an EMBL/GenBank/DDBJ whole genome shotgun (WGS) entry which is preliminary data.</text>
</comment>
<evidence type="ECO:0000313" key="2">
    <source>
        <dbReference type="Proteomes" id="UP001500689"/>
    </source>
</evidence>
<proteinExistence type="predicted"/>